<dbReference type="AlphaFoldDB" id="A0A369YGL8"/>
<dbReference type="EMBL" id="QEPN01000006">
    <property type="protein sequence ID" value="RDE70940.1"/>
    <property type="molecule type" value="Genomic_DNA"/>
</dbReference>
<evidence type="ECO:0000313" key="1">
    <source>
        <dbReference type="EMBL" id="RDE70940.1"/>
    </source>
</evidence>
<organism evidence="1 2">
    <name type="scientific">Haemophilus sputorum</name>
    <dbReference type="NCBI Taxonomy" id="1078480"/>
    <lineage>
        <taxon>Bacteria</taxon>
        <taxon>Pseudomonadati</taxon>
        <taxon>Pseudomonadota</taxon>
        <taxon>Gammaproteobacteria</taxon>
        <taxon>Pasteurellales</taxon>
        <taxon>Pasteurellaceae</taxon>
        <taxon>Haemophilus</taxon>
    </lineage>
</organism>
<name>A0A369YGL8_9PAST</name>
<accession>A0A369YGL8</accession>
<evidence type="ECO:0000313" key="2">
    <source>
        <dbReference type="Proteomes" id="UP000253872"/>
    </source>
</evidence>
<reference evidence="1 2" key="1">
    <citation type="submission" date="2018-05" db="EMBL/GenBank/DDBJ databases">
        <title>Draft Genome Sequences for a Diverse set of 7 Haemophilus Species.</title>
        <authorList>
            <person name="Nichols M."/>
            <person name="Topaz N."/>
            <person name="Wang X."/>
            <person name="Wang X."/>
            <person name="Boxrud D."/>
        </authorList>
    </citation>
    <scope>NUCLEOTIDE SEQUENCE [LARGE SCALE GENOMIC DNA]</scope>
    <source>
        <strain evidence="1 2">C2002001239</strain>
    </source>
</reference>
<dbReference type="RefSeq" id="WP_111403514.1">
    <property type="nucleotide sequence ID" value="NZ_QEPN01000006.1"/>
</dbReference>
<gene>
    <name evidence="1" type="ORF">DPV93_08000</name>
</gene>
<proteinExistence type="predicted"/>
<comment type="caution">
    <text evidence="1">The sequence shown here is derived from an EMBL/GenBank/DDBJ whole genome shotgun (WGS) entry which is preliminary data.</text>
</comment>
<sequence length="85" mass="9493">MVKENHNALFNRADLVESTKDPVCSECDELAIFALRDSKGNEFSLNLSTILECLKFAENQGVLPPINESWWIEIASLAKVPSNQV</sequence>
<dbReference type="Proteomes" id="UP000253872">
    <property type="component" value="Unassembled WGS sequence"/>
</dbReference>
<protein>
    <submittedName>
        <fullName evidence="1">Uncharacterized protein</fullName>
    </submittedName>
</protein>